<evidence type="ECO:0000313" key="2">
    <source>
        <dbReference type="EMBL" id="VEN73771.1"/>
    </source>
</evidence>
<dbReference type="AlphaFoldDB" id="A0A484HH24"/>
<reference evidence="2" key="1">
    <citation type="submission" date="2019-01" db="EMBL/GenBank/DDBJ databases">
        <authorList>
            <consortium name="Genoscope - CEA"/>
            <person name="William W."/>
        </authorList>
    </citation>
    <scope>NUCLEOTIDE SEQUENCE</scope>
    <source>
        <strain evidence="2">CR-1</strain>
    </source>
</reference>
<dbReference type="InterPro" id="IPR037165">
    <property type="entry name" value="AldOxase/xan_DH_Mopterin-bd_sf"/>
</dbReference>
<organism evidence="2">
    <name type="scientific">uncultured Desulfobacteraceae bacterium</name>
    <dbReference type="NCBI Taxonomy" id="218296"/>
    <lineage>
        <taxon>Bacteria</taxon>
        <taxon>Pseudomonadati</taxon>
        <taxon>Thermodesulfobacteriota</taxon>
        <taxon>Desulfobacteria</taxon>
        <taxon>Desulfobacterales</taxon>
        <taxon>Desulfobacteraceae</taxon>
        <taxon>environmental samples</taxon>
    </lineage>
</organism>
<dbReference type="PANTHER" id="PTHR11908">
    <property type="entry name" value="XANTHINE DEHYDROGENASE"/>
    <property type="match status" value="1"/>
</dbReference>
<dbReference type="SUPFAM" id="SSF56003">
    <property type="entry name" value="Molybdenum cofactor-binding domain"/>
    <property type="match status" value="1"/>
</dbReference>
<dbReference type="PANTHER" id="PTHR11908:SF157">
    <property type="entry name" value="XANTHINE DEHYDROGENASE SUBUNIT D-RELATED"/>
    <property type="match status" value="1"/>
</dbReference>
<dbReference type="InterPro" id="IPR036856">
    <property type="entry name" value="Ald_Oxase/Xan_DH_a/b_sf"/>
</dbReference>
<proteinExistence type="predicted"/>
<dbReference type="Pfam" id="PF02738">
    <property type="entry name" value="MoCoBD_1"/>
    <property type="match status" value="1"/>
</dbReference>
<sequence>MTGAFIQKERDKAAGRARFAADIGLDSPLVLKIARSSKPHAKITGIDVSRALQISGVAGVFTADSVPGRNSFGILKKDQPLLAAGKVRQVGEPVALVAAEDEAAARKAVQAIEIAYEPLPVVFDPEKALKKDAPRIHEGGNLLSSHHIARGDAQKALLKCKTVVKRTYRTPAVAHGCLEPDAGVGYMDEDGVMTLLVSTQNPHYDRMEVAAILGIGEEKIRVIQAETGGGFGSRLDLTVQGHIALALWHLKRPVRLVYDRKEVFDATSKRHPFVIHMETGADERGKILAMRAKIICDTGAYCSYGMATALRAAIHAAGPYEIENVDAKALCVYTNRPFSGAMRGFGVPQAAFAHESQMDIIAEKLSMDPLDIRRLNALKPGSGTATGQVLKNSVGIHECLDAIEPHYRAAQKKLSREKNAGAIQKGVGLGAMLYGIGNTGVKNPSRAEIRIDANGRVALSTGCADIGQGSTGALARVAARVLGIQPDSIQMEVADTQTTPDAGATSASRQTYISGNAVKKAAEKLAVALKSRAAVLLSAPEKRLALCSGFICDPADPRKKIFFSEAAEKAREQGMPTRFSGYFEPGATSLCPETGQGSPYAAYAYACQMAVVAVDTLTGKITVERIVAAHDVGKAILPKKVIGQICGGALMGMGFALMEEFVPGQTRSMKDLHVPTCADAPGILPVIVESPEPTGPFGAKGVGEASIVPTAPAICNAVSNAAGKRVFRLPATSERILKPS</sequence>
<dbReference type="GO" id="GO:0016491">
    <property type="term" value="F:oxidoreductase activity"/>
    <property type="evidence" value="ECO:0007669"/>
    <property type="project" value="InterPro"/>
</dbReference>
<dbReference type="Gene3D" id="3.30.365.10">
    <property type="entry name" value="Aldehyde oxidase/xanthine dehydrogenase, molybdopterin binding domain"/>
    <property type="match status" value="4"/>
</dbReference>
<dbReference type="Pfam" id="PF01315">
    <property type="entry name" value="Ald_Xan_dh_C"/>
    <property type="match status" value="1"/>
</dbReference>
<dbReference type="SUPFAM" id="SSF54665">
    <property type="entry name" value="CO dehydrogenase molybdoprotein N-domain-like"/>
    <property type="match status" value="1"/>
</dbReference>
<name>A0A484HH24_9BACT</name>
<gene>
    <name evidence="2" type="ORF">EPICR_20240</name>
</gene>
<dbReference type="InterPro" id="IPR016208">
    <property type="entry name" value="Ald_Oxase/xanthine_DH-like"/>
</dbReference>
<dbReference type="Gene3D" id="3.90.1170.50">
    <property type="entry name" value="Aldehyde oxidase/xanthine dehydrogenase, a/b hammerhead"/>
    <property type="match status" value="1"/>
</dbReference>
<dbReference type="Pfam" id="PF20256">
    <property type="entry name" value="MoCoBD_2"/>
    <property type="match status" value="1"/>
</dbReference>
<dbReference type="InterPro" id="IPR046867">
    <property type="entry name" value="AldOxase/xan_DH_MoCoBD2"/>
</dbReference>
<evidence type="ECO:0000259" key="1">
    <source>
        <dbReference type="SMART" id="SM01008"/>
    </source>
</evidence>
<dbReference type="InterPro" id="IPR008274">
    <property type="entry name" value="AldOxase/xan_DH_MoCoBD1"/>
</dbReference>
<dbReference type="SMART" id="SM01008">
    <property type="entry name" value="Ald_Xan_dh_C"/>
    <property type="match status" value="1"/>
</dbReference>
<dbReference type="EMBL" id="CAACVI010000012">
    <property type="protein sequence ID" value="VEN73771.1"/>
    <property type="molecule type" value="Genomic_DNA"/>
</dbReference>
<dbReference type="InterPro" id="IPR000674">
    <property type="entry name" value="Ald_Oxase/Xan_DH_a/b"/>
</dbReference>
<accession>A0A484HH24</accession>
<feature type="domain" description="Aldehyde oxidase/xanthine dehydrogenase a/b hammerhead" evidence="1">
    <location>
        <begin position="14"/>
        <end position="120"/>
    </location>
</feature>
<dbReference type="GO" id="GO:0005506">
    <property type="term" value="F:iron ion binding"/>
    <property type="evidence" value="ECO:0007669"/>
    <property type="project" value="InterPro"/>
</dbReference>
<protein>
    <submittedName>
        <fullName evidence="2">Aldehyde oxidase</fullName>
    </submittedName>
</protein>